<comment type="caution">
    <text evidence="3">The sequence shown here is derived from an EMBL/GenBank/DDBJ whole genome shotgun (WGS) entry which is preliminary data.</text>
</comment>
<dbReference type="PROSITE" id="PS51831">
    <property type="entry name" value="HD"/>
    <property type="match status" value="1"/>
</dbReference>
<reference evidence="3 4" key="1">
    <citation type="submission" date="2017-07" db="EMBL/GenBank/DDBJ databases">
        <title>Isolation and whole genome analysis of endospore-forming bacteria from heroin.</title>
        <authorList>
            <person name="Kalinowski J."/>
            <person name="Ahrens B."/>
            <person name="Al-Dilaimi A."/>
            <person name="Winkler A."/>
            <person name="Wibberg D."/>
            <person name="Schleenbecker U."/>
            <person name="Ruckert C."/>
            <person name="Wolfel R."/>
            <person name="Grass G."/>
        </authorList>
    </citation>
    <scope>NUCLEOTIDE SEQUENCE [LARGE SCALE GENOMIC DNA]</scope>
    <source>
        <strain evidence="3 4">7528</strain>
    </source>
</reference>
<evidence type="ECO:0000313" key="3">
    <source>
        <dbReference type="EMBL" id="PAD21845.1"/>
    </source>
</evidence>
<dbReference type="Gene3D" id="1.10.3210.10">
    <property type="entry name" value="Hypothetical protein af1432"/>
    <property type="match status" value="1"/>
</dbReference>
<evidence type="ECO:0000259" key="2">
    <source>
        <dbReference type="PROSITE" id="PS51831"/>
    </source>
</evidence>
<keyword evidence="1" id="KW-1133">Transmembrane helix</keyword>
<sequence>MTRKKFTDLFKKNSGAGERAFILIGAVLLGCFFFITTASNVTTKNYDVQIYDAANETIRSPITIENEAQTERQRQEASQQIDDRYTVSSEITEAKTDAVEEIFSAIEQADNADQPIDQRVESVKDLLSESVKEDLTDRQLEQLLQIPSGEREISEKVFVDTMTGFLEDGIKRDEVQQTQEEMGERIGYADVSADAKQALRSLTNFAIVQNASFDAQDTASARAEAQQSVAPVMIRAGQIIVQEGQTITNDVYEELKLVGLLNNTRNVLPLVGLVLFMALLVGILAYETIHTLKKQTRPSKSVLMFSFLLTCMSVLLLKLISALGTTDQHYYLLLPAAFAAVLFRYLLSERFAIGYAIVYSILAGIILNDEIPGSLNMEATLYFLFAQLAAVYSIRNVKDKTAMAKALLLLASVQVISVLLFLFFAFEKYAWEAVLLYVGFAVLSAILTVILVAGILPFVEAGFGVLSETKLLELSKPNHPLLKKILTDAPGTYHHSIMVANLCEAACEAIGADGLLARVGAYYHDLGKTRQPQLFIENQMGRNNPHDKLSPRQSAEIIIRHPYDGAQMLQNNHFPKEIVDMAKQHHGTSLLKFFYYKEKEYNKEVKEETYRYPGPKPSTQEAAVLSICDSVEAAVRSMKEPTQEKISSLVDSIIKDKLMDGQLDCAPLTLQDLQVIKEAICQALTGIFHSRIEYPDEEKVKEAN</sequence>
<keyword evidence="1" id="KW-0812">Transmembrane</keyword>
<dbReference type="CDD" id="cd00077">
    <property type="entry name" value="HDc"/>
    <property type="match status" value="1"/>
</dbReference>
<proteinExistence type="predicted"/>
<dbReference type="InterPro" id="IPR006675">
    <property type="entry name" value="HDIG_dom"/>
</dbReference>
<feature type="transmembrane region" description="Helical" evidence="1">
    <location>
        <begin position="406"/>
        <end position="426"/>
    </location>
</feature>
<evidence type="ECO:0000313" key="4">
    <source>
        <dbReference type="Proteomes" id="UP000216013"/>
    </source>
</evidence>
<dbReference type="InterPro" id="IPR011621">
    <property type="entry name" value="Metal-dep_PHydrolase_7TM_intra"/>
</dbReference>
<dbReference type="PANTHER" id="PTHR36442:SF1">
    <property type="entry name" value="CYCLIC-DI-AMP PHOSPHODIESTERASE PGPH"/>
    <property type="match status" value="1"/>
</dbReference>
<evidence type="ECO:0000256" key="1">
    <source>
        <dbReference type="SAM" id="Phobius"/>
    </source>
</evidence>
<dbReference type="Pfam" id="PF07697">
    <property type="entry name" value="7TMR-HDED"/>
    <property type="match status" value="1"/>
</dbReference>
<dbReference type="InterPro" id="IPR011624">
    <property type="entry name" value="Metal-dep_PHydrolase_7TM_extra"/>
</dbReference>
<dbReference type="Pfam" id="PF07698">
    <property type="entry name" value="7TM-7TMR_HD"/>
    <property type="match status" value="1"/>
</dbReference>
<feature type="transmembrane region" description="Helical" evidence="1">
    <location>
        <begin position="267"/>
        <end position="289"/>
    </location>
</feature>
<feature type="domain" description="HD" evidence="2">
    <location>
        <begin position="492"/>
        <end position="634"/>
    </location>
</feature>
<organism evidence="3 4">
    <name type="scientific">Terribacillus saccharophilus</name>
    <dbReference type="NCBI Taxonomy" id="361277"/>
    <lineage>
        <taxon>Bacteria</taxon>
        <taxon>Bacillati</taxon>
        <taxon>Bacillota</taxon>
        <taxon>Bacilli</taxon>
        <taxon>Bacillales</taxon>
        <taxon>Bacillaceae</taxon>
        <taxon>Terribacillus</taxon>
    </lineage>
</organism>
<dbReference type="RefSeq" id="WP_095226889.1">
    <property type="nucleotide sequence ID" value="NZ_NPBM01000011.1"/>
</dbReference>
<name>A0A268ACK4_9BACI</name>
<dbReference type="PROSITE" id="PS51257">
    <property type="entry name" value="PROKAR_LIPOPROTEIN"/>
    <property type="match status" value="1"/>
</dbReference>
<dbReference type="InterPro" id="IPR052722">
    <property type="entry name" value="PgpH_phosphodiesterase"/>
</dbReference>
<dbReference type="AlphaFoldDB" id="A0A268ACK4"/>
<dbReference type="NCBIfam" id="TIGR00277">
    <property type="entry name" value="HDIG"/>
    <property type="match status" value="1"/>
</dbReference>
<dbReference type="InterPro" id="IPR003607">
    <property type="entry name" value="HD/PDEase_dom"/>
</dbReference>
<feature type="transmembrane region" description="Helical" evidence="1">
    <location>
        <begin position="301"/>
        <end position="323"/>
    </location>
</feature>
<feature type="transmembrane region" description="Helical" evidence="1">
    <location>
        <begin position="438"/>
        <end position="466"/>
    </location>
</feature>
<dbReference type="SMART" id="SM00471">
    <property type="entry name" value="HDc"/>
    <property type="match status" value="1"/>
</dbReference>
<protein>
    <recommendedName>
        <fullName evidence="2">HD domain-containing protein</fullName>
    </recommendedName>
</protein>
<feature type="transmembrane region" description="Helical" evidence="1">
    <location>
        <begin position="20"/>
        <end position="39"/>
    </location>
</feature>
<feature type="transmembrane region" description="Helical" evidence="1">
    <location>
        <begin position="329"/>
        <end position="347"/>
    </location>
</feature>
<dbReference type="PANTHER" id="PTHR36442">
    <property type="entry name" value="CYCLIC-DI-AMP PHOSPHODIESTERASE PGPH"/>
    <property type="match status" value="1"/>
</dbReference>
<feature type="transmembrane region" description="Helical" evidence="1">
    <location>
        <begin position="352"/>
        <end position="368"/>
    </location>
</feature>
<dbReference type="SUPFAM" id="SSF109604">
    <property type="entry name" value="HD-domain/PDEase-like"/>
    <property type="match status" value="1"/>
</dbReference>
<dbReference type="Proteomes" id="UP000216013">
    <property type="component" value="Unassembled WGS sequence"/>
</dbReference>
<feature type="transmembrane region" description="Helical" evidence="1">
    <location>
        <begin position="374"/>
        <end position="394"/>
    </location>
</feature>
<keyword evidence="1" id="KW-0472">Membrane</keyword>
<dbReference type="EMBL" id="NPBV01000004">
    <property type="protein sequence ID" value="PAD21845.1"/>
    <property type="molecule type" value="Genomic_DNA"/>
</dbReference>
<accession>A0A268ACK4</accession>
<gene>
    <name evidence="3" type="ORF">CHH64_06345</name>
</gene>
<dbReference type="InterPro" id="IPR006674">
    <property type="entry name" value="HD_domain"/>
</dbReference>
<dbReference type="Pfam" id="PF01966">
    <property type="entry name" value="HD"/>
    <property type="match status" value="1"/>
</dbReference>